<evidence type="ECO:0000256" key="3">
    <source>
        <dbReference type="ARBA" id="ARBA00023163"/>
    </source>
</evidence>
<keyword evidence="7" id="KW-1185">Reference proteome</keyword>
<dbReference type="GO" id="GO:0043565">
    <property type="term" value="F:sequence-specific DNA binding"/>
    <property type="evidence" value="ECO:0007669"/>
    <property type="project" value="InterPro"/>
</dbReference>
<evidence type="ECO:0000256" key="1">
    <source>
        <dbReference type="ARBA" id="ARBA00023015"/>
    </source>
</evidence>
<dbReference type="SUPFAM" id="SSF46689">
    <property type="entry name" value="Homeodomain-like"/>
    <property type="match status" value="2"/>
</dbReference>
<dbReference type="PANTHER" id="PTHR46796">
    <property type="entry name" value="HTH-TYPE TRANSCRIPTIONAL ACTIVATOR RHAS-RELATED"/>
    <property type="match status" value="1"/>
</dbReference>
<dbReference type="RefSeq" id="WP_146799511.1">
    <property type="nucleotide sequence ID" value="NZ_VOLP01000012.1"/>
</dbReference>
<dbReference type="Proteomes" id="UP000321917">
    <property type="component" value="Unassembled WGS sequence"/>
</dbReference>
<dbReference type="InterPro" id="IPR050204">
    <property type="entry name" value="AraC_XylS_family_regulators"/>
</dbReference>
<dbReference type="PROSITE" id="PS01124">
    <property type="entry name" value="HTH_ARAC_FAMILY_2"/>
    <property type="match status" value="1"/>
</dbReference>
<dbReference type="SMART" id="SM00342">
    <property type="entry name" value="HTH_ARAC"/>
    <property type="match status" value="1"/>
</dbReference>
<dbReference type="Pfam" id="PF12852">
    <property type="entry name" value="Cupin_6"/>
    <property type="match status" value="1"/>
</dbReference>
<dbReference type="Gene3D" id="1.10.10.60">
    <property type="entry name" value="Homeodomain-like"/>
    <property type="match status" value="1"/>
</dbReference>
<evidence type="ECO:0000313" key="8">
    <source>
        <dbReference type="Proteomes" id="UP000321917"/>
    </source>
</evidence>
<evidence type="ECO:0000313" key="5">
    <source>
        <dbReference type="EMBL" id="TWX59315.1"/>
    </source>
</evidence>
<gene>
    <name evidence="5" type="ORF">ESZ26_10120</name>
    <name evidence="6" type="ORF">ESZ27_12210</name>
</gene>
<dbReference type="OrthoDB" id="9783876at2"/>
<proteinExistence type="predicted"/>
<dbReference type="InterPro" id="IPR018060">
    <property type="entry name" value="HTH_AraC"/>
</dbReference>
<name>A0A5C6QA17_9GAMM</name>
<dbReference type="GO" id="GO:0003700">
    <property type="term" value="F:DNA-binding transcription factor activity"/>
    <property type="evidence" value="ECO:0007669"/>
    <property type="project" value="InterPro"/>
</dbReference>
<keyword evidence="1" id="KW-0805">Transcription regulation</keyword>
<dbReference type="PANTHER" id="PTHR46796:SF13">
    <property type="entry name" value="HTH-TYPE TRANSCRIPTIONAL ACTIVATOR RHAS"/>
    <property type="match status" value="1"/>
</dbReference>
<evidence type="ECO:0000259" key="4">
    <source>
        <dbReference type="PROSITE" id="PS01124"/>
    </source>
</evidence>
<feature type="domain" description="HTH araC/xylS-type" evidence="4">
    <location>
        <begin position="214"/>
        <end position="312"/>
    </location>
</feature>
<comment type="caution">
    <text evidence="6">The sequence shown here is derived from an EMBL/GenBank/DDBJ whole genome shotgun (WGS) entry which is preliminary data.</text>
</comment>
<accession>A0A5C6QA17</accession>
<organism evidence="6 8">
    <name type="scientific">Colwellia hornerae</name>
    <dbReference type="NCBI Taxonomy" id="89402"/>
    <lineage>
        <taxon>Bacteria</taxon>
        <taxon>Pseudomonadati</taxon>
        <taxon>Pseudomonadota</taxon>
        <taxon>Gammaproteobacteria</taxon>
        <taxon>Alteromonadales</taxon>
        <taxon>Colwelliaceae</taxon>
        <taxon>Colwellia</taxon>
    </lineage>
</organism>
<protein>
    <submittedName>
        <fullName evidence="6">AraC family transcriptional regulator</fullName>
    </submittedName>
</protein>
<dbReference type="Proteomes" id="UP000321525">
    <property type="component" value="Unassembled WGS sequence"/>
</dbReference>
<dbReference type="Pfam" id="PF12833">
    <property type="entry name" value="HTH_18"/>
    <property type="match status" value="1"/>
</dbReference>
<dbReference type="InterPro" id="IPR009057">
    <property type="entry name" value="Homeodomain-like_sf"/>
</dbReference>
<keyword evidence="2" id="KW-0238">DNA-binding</keyword>
<keyword evidence="3" id="KW-0804">Transcription</keyword>
<evidence type="ECO:0000313" key="6">
    <source>
        <dbReference type="EMBL" id="TWX65440.1"/>
    </source>
</evidence>
<dbReference type="EMBL" id="VOLQ01000023">
    <property type="protein sequence ID" value="TWX65440.1"/>
    <property type="molecule type" value="Genomic_DNA"/>
</dbReference>
<dbReference type="EMBL" id="VOLR01000012">
    <property type="protein sequence ID" value="TWX59315.1"/>
    <property type="molecule type" value="Genomic_DNA"/>
</dbReference>
<dbReference type="AlphaFoldDB" id="A0A5C6QA17"/>
<dbReference type="InterPro" id="IPR032783">
    <property type="entry name" value="AraC_lig"/>
</dbReference>
<evidence type="ECO:0000313" key="7">
    <source>
        <dbReference type="Proteomes" id="UP000321525"/>
    </source>
</evidence>
<sequence length="317" mass="35587">MLNNVAHQLKCPTSEFNVLDDVIDTLRFRGSIFFHSSLAAPWGMSLSSIVMPRFHIALEGGFYVGAEGSNINVEPMDIVMIPGGDMHWIADQLDRELVPSAQAGDACALGMPLFQQGEITNKIMCGIVEYDEAIEHPILSALPSIIQLSNIQSSDNVWMTVKLIDAEINRTNSKKNSIIDRLTEVLFIQLLNNFIKKNEHLTGFLSALKEPRLNKILQLIHQNPERQWTLDIISDVVGMSRATLQRKFKAAIGVSPMVYISRWRMAKAYQLLKHSNLSLEGIADGIGFSDARTLSHAFKEYYGDTPSKFRKKLERSI</sequence>
<reference evidence="6 8" key="1">
    <citation type="submission" date="2019-07" db="EMBL/GenBank/DDBJ databases">
        <title>Genomes of sea-ice associated Colwellia species.</title>
        <authorList>
            <person name="Bowman J.P."/>
        </authorList>
    </citation>
    <scope>NUCLEOTIDE SEQUENCE [LARGE SCALE GENOMIC DNA]</scope>
    <source>
        <strain evidence="5 7">ACAM 607</strain>
        <strain evidence="6 8">IC036</strain>
    </source>
</reference>
<evidence type="ECO:0000256" key="2">
    <source>
        <dbReference type="ARBA" id="ARBA00023125"/>
    </source>
</evidence>